<evidence type="ECO:0000313" key="2">
    <source>
        <dbReference type="Proteomes" id="UP001299970"/>
    </source>
</evidence>
<reference evidence="1 2" key="1">
    <citation type="submission" date="2022-03" db="EMBL/GenBank/DDBJ databases">
        <title>Pseudonocardia alaer sp. nov., a novel actinomycete isolated from reed forest soil.</title>
        <authorList>
            <person name="Wang L."/>
        </authorList>
    </citation>
    <scope>NUCLEOTIDE SEQUENCE [LARGE SCALE GENOMIC DNA]</scope>
    <source>
        <strain evidence="1 2">Y-16303</strain>
    </source>
</reference>
<dbReference type="PANTHER" id="PTHR36221">
    <property type="entry name" value="DUF742 DOMAIN-CONTAINING PROTEIN"/>
    <property type="match status" value="1"/>
</dbReference>
<dbReference type="Pfam" id="PF05331">
    <property type="entry name" value="DUF742"/>
    <property type="match status" value="1"/>
</dbReference>
<evidence type="ECO:0000313" key="1">
    <source>
        <dbReference type="EMBL" id="MCH6168641.1"/>
    </source>
</evidence>
<gene>
    <name evidence="1" type="ORF">MMF94_23360</name>
</gene>
<dbReference type="RefSeq" id="WP_241039283.1">
    <property type="nucleotide sequence ID" value="NZ_BAAAJF010000022.1"/>
</dbReference>
<accession>A0ABS9TJD8</accession>
<comment type="caution">
    <text evidence="1">The sequence shown here is derived from an EMBL/GenBank/DDBJ whole genome shotgun (WGS) entry which is preliminary data.</text>
</comment>
<organism evidence="1 2">
    <name type="scientific">Pseudonocardia alaniniphila</name>
    <dbReference type="NCBI Taxonomy" id="75291"/>
    <lineage>
        <taxon>Bacteria</taxon>
        <taxon>Bacillati</taxon>
        <taxon>Actinomycetota</taxon>
        <taxon>Actinomycetes</taxon>
        <taxon>Pseudonocardiales</taxon>
        <taxon>Pseudonocardiaceae</taxon>
        <taxon>Pseudonocardia</taxon>
    </lineage>
</organism>
<protein>
    <submittedName>
        <fullName evidence="1">DUF742 domain-containing protein</fullName>
    </submittedName>
</protein>
<proteinExistence type="predicted"/>
<keyword evidence="2" id="KW-1185">Reference proteome</keyword>
<dbReference type="InterPro" id="IPR007995">
    <property type="entry name" value="DUF742"/>
</dbReference>
<dbReference type="EMBL" id="JAKXMK010000020">
    <property type="protein sequence ID" value="MCH6168641.1"/>
    <property type="molecule type" value="Genomic_DNA"/>
</dbReference>
<sequence>MTRPGGSAGHATPERHDDRVVPVYAVTGGRTRSAGPDLPVESLVVATDRWTADLQKEHRMIVELAARPVSLIEVGARLRVPVGVARVLVSDLADAGFLTVHTPPRSADGGPTPAMLQRLLDGLRAH</sequence>
<dbReference type="Proteomes" id="UP001299970">
    <property type="component" value="Unassembled WGS sequence"/>
</dbReference>
<dbReference type="PANTHER" id="PTHR36221:SF1">
    <property type="entry name" value="DUF742 DOMAIN-CONTAINING PROTEIN"/>
    <property type="match status" value="1"/>
</dbReference>
<name>A0ABS9TJD8_9PSEU</name>